<dbReference type="GO" id="GO:0003735">
    <property type="term" value="F:structural constituent of ribosome"/>
    <property type="evidence" value="ECO:0007669"/>
    <property type="project" value="UniProtKB-UniRule"/>
</dbReference>
<dbReference type="AlphaFoldDB" id="A0A0B6WXY4"/>
<evidence type="ECO:0000313" key="11">
    <source>
        <dbReference type="Proteomes" id="UP000031518"/>
    </source>
</evidence>
<dbReference type="InterPro" id="IPR019927">
    <property type="entry name" value="Ribosomal_uL3_bac/org-type"/>
</dbReference>
<comment type="subunit">
    <text evidence="7 9">Part of the 50S ribosomal subunit. Forms a cluster with proteins L14 and L19.</text>
</comment>
<comment type="function">
    <text evidence="7 9">One of the primary rRNA binding proteins, it binds directly near the 3'-end of the 23S rRNA, where it nucleates assembly of the 50S subunit.</text>
</comment>
<dbReference type="FunFam" id="2.40.30.10:FF:000004">
    <property type="entry name" value="50S ribosomal protein L3"/>
    <property type="match status" value="1"/>
</dbReference>
<evidence type="ECO:0000313" key="10">
    <source>
        <dbReference type="EMBL" id="CDM66113.1"/>
    </source>
</evidence>
<evidence type="ECO:0000256" key="5">
    <source>
        <dbReference type="ARBA" id="ARBA00023274"/>
    </source>
</evidence>
<name>A0A0B6WXY4_9BACT</name>
<keyword evidence="5 7" id="KW-0687">Ribonucleoprotein</keyword>
<keyword evidence="11" id="KW-1185">Reference proteome</keyword>
<protein>
    <recommendedName>
        <fullName evidence="6 7">Large ribosomal subunit protein uL3</fullName>
    </recommendedName>
</protein>
<dbReference type="InterPro" id="IPR009000">
    <property type="entry name" value="Transl_B-barrel_sf"/>
</dbReference>
<dbReference type="SUPFAM" id="SSF50447">
    <property type="entry name" value="Translation proteins"/>
    <property type="match status" value="1"/>
</dbReference>
<comment type="similarity">
    <text evidence="1 7 8">Belongs to the universal ribosomal protein uL3 family.</text>
</comment>
<keyword evidence="3 7" id="KW-0694">RNA-binding</keyword>
<evidence type="ECO:0000256" key="8">
    <source>
        <dbReference type="RuleBase" id="RU003905"/>
    </source>
</evidence>
<dbReference type="InterPro" id="IPR019926">
    <property type="entry name" value="Ribosomal_uL3_CS"/>
</dbReference>
<reference evidence="10 11" key="2">
    <citation type="submission" date="2015-01" db="EMBL/GenBank/DDBJ databases">
        <title>Complete genome sequence of Pyrinomonas methylaliphatogenes type strain K22T.</title>
        <authorList>
            <person name="Lee K.C.Y."/>
            <person name="Power J.F."/>
            <person name="Dunfield P.F."/>
            <person name="Morgan X.C."/>
            <person name="Huttenhower C."/>
            <person name="Stott M.B."/>
        </authorList>
    </citation>
    <scope>NUCLEOTIDE SEQUENCE [LARGE SCALE GENOMIC DNA]</scope>
    <source>
        <strain evidence="10 11">K22</strain>
    </source>
</reference>
<dbReference type="PROSITE" id="PS00474">
    <property type="entry name" value="RIBOSOMAL_L3"/>
    <property type="match status" value="1"/>
</dbReference>
<evidence type="ECO:0000256" key="4">
    <source>
        <dbReference type="ARBA" id="ARBA00022980"/>
    </source>
</evidence>
<evidence type="ECO:0000256" key="7">
    <source>
        <dbReference type="HAMAP-Rule" id="MF_01325"/>
    </source>
</evidence>
<sequence length="218" mass="23141">MINGIIGRKLGMTQIFAPDGTVTPVTVIKAGPCVVVQKKSAAGPDGYNAVQLGLVEDRPIKLKRVNKPMRGHFEKTGGGVPPTRVLKEIRLEHSPDDIKVGDKVSVDQFKDGEIVDVTGRSKGRGFAGTVKRHGFNRGPESHGSMNVRAPGSIGASAFPSRVLKGTRAAGHMGDRRVTVKGLTVVRVDAERNLLLVRGAVPGANGSVVIIKKSTKTKR</sequence>
<dbReference type="Gene3D" id="3.30.160.810">
    <property type="match status" value="1"/>
</dbReference>
<dbReference type="PANTHER" id="PTHR11229">
    <property type="entry name" value="50S RIBOSOMAL PROTEIN L3"/>
    <property type="match status" value="1"/>
</dbReference>
<dbReference type="HAMAP" id="MF_01325_B">
    <property type="entry name" value="Ribosomal_uL3_B"/>
    <property type="match status" value="1"/>
</dbReference>
<evidence type="ECO:0000256" key="9">
    <source>
        <dbReference type="RuleBase" id="RU003906"/>
    </source>
</evidence>
<keyword evidence="4 7" id="KW-0689">Ribosomal protein</keyword>
<gene>
    <name evidence="7" type="primary">rplC</name>
    <name evidence="10" type="ORF">PYK22_02125</name>
</gene>
<dbReference type="Pfam" id="PF00297">
    <property type="entry name" value="Ribosomal_L3"/>
    <property type="match status" value="1"/>
</dbReference>
<evidence type="ECO:0000256" key="2">
    <source>
        <dbReference type="ARBA" id="ARBA00022730"/>
    </source>
</evidence>
<dbReference type="PANTHER" id="PTHR11229:SF16">
    <property type="entry name" value="LARGE RIBOSOMAL SUBUNIT PROTEIN UL3C"/>
    <property type="match status" value="1"/>
</dbReference>
<dbReference type="OrthoDB" id="9806135at2"/>
<dbReference type="NCBIfam" id="TIGR03625">
    <property type="entry name" value="L3_bact"/>
    <property type="match status" value="1"/>
</dbReference>
<dbReference type="InterPro" id="IPR000597">
    <property type="entry name" value="Ribosomal_uL3"/>
</dbReference>
<reference evidence="10 11" key="1">
    <citation type="submission" date="2013-12" db="EMBL/GenBank/DDBJ databases">
        <authorList>
            <person name="Stott M."/>
        </authorList>
    </citation>
    <scope>NUCLEOTIDE SEQUENCE [LARGE SCALE GENOMIC DNA]</scope>
    <source>
        <strain evidence="10 11">K22</strain>
    </source>
</reference>
<dbReference type="Proteomes" id="UP000031518">
    <property type="component" value="Unassembled WGS sequence"/>
</dbReference>
<dbReference type="Gene3D" id="2.40.30.10">
    <property type="entry name" value="Translation factors"/>
    <property type="match status" value="1"/>
</dbReference>
<dbReference type="GO" id="GO:0006412">
    <property type="term" value="P:translation"/>
    <property type="evidence" value="ECO:0007669"/>
    <property type="project" value="UniProtKB-UniRule"/>
</dbReference>
<evidence type="ECO:0000256" key="6">
    <source>
        <dbReference type="ARBA" id="ARBA00035243"/>
    </source>
</evidence>
<dbReference type="GO" id="GO:0019843">
    <property type="term" value="F:rRNA binding"/>
    <property type="evidence" value="ECO:0007669"/>
    <property type="project" value="UniProtKB-UniRule"/>
</dbReference>
<evidence type="ECO:0000256" key="3">
    <source>
        <dbReference type="ARBA" id="ARBA00022884"/>
    </source>
</evidence>
<dbReference type="STRING" id="454194.PYK22_02125"/>
<dbReference type="EMBL" id="CBXV010000007">
    <property type="protein sequence ID" value="CDM66113.1"/>
    <property type="molecule type" value="Genomic_DNA"/>
</dbReference>
<dbReference type="RefSeq" id="WP_041977327.1">
    <property type="nucleotide sequence ID" value="NZ_CBXV010000007.1"/>
</dbReference>
<accession>A0A0B6WXY4</accession>
<proteinExistence type="inferred from homology"/>
<keyword evidence="2 7" id="KW-0699">rRNA-binding</keyword>
<dbReference type="GO" id="GO:0022625">
    <property type="term" value="C:cytosolic large ribosomal subunit"/>
    <property type="evidence" value="ECO:0007669"/>
    <property type="project" value="TreeGrafter"/>
</dbReference>
<organism evidence="10 11">
    <name type="scientific">Pyrinomonas methylaliphatogenes</name>
    <dbReference type="NCBI Taxonomy" id="454194"/>
    <lineage>
        <taxon>Bacteria</taxon>
        <taxon>Pseudomonadati</taxon>
        <taxon>Acidobacteriota</taxon>
        <taxon>Blastocatellia</taxon>
        <taxon>Blastocatellales</taxon>
        <taxon>Pyrinomonadaceae</taxon>
        <taxon>Pyrinomonas</taxon>
    </lineage>
</organism>
<evidence type="ECO:0000256" key="1">
    <source>
        <dbReference type="ARBA" id="ARBA00006540"/>
    </source>
</evidence>